<evidence type="ECO:0000256" key="1">
    <source>
        <dbReference type="ARBA" id="ARBA00003159"/>
    </source>
</evidence>
<keyword evidence="16" id="KW-1185">Reference proteome</keyword>
<evidence type="ECO:0000256" key="8">
    <source>
        <dbReference type="ARBA" id="ARBA00022989"/>
    </source>
</evidence>
<feature type="transmembrane region" description="Helical" evidence="13">
    <location>
        <begin position="476"/>
        <end position="494"/>
    </location>
</feature>
<keyword evidence="6 13" id="KW-0812">Transmembrane</keyword>
<feature type="domain" description="ABC transmembrane type-1" evidence="14">
    <location>
        <begin position="306"/>
        <end position="494"/>
    </location>
</feature>
<dbReference type="NCBIfam" id="TIGR01726">
    <property type="entry name" value="HEQRo_perm_3TM"/>
    <property type="match status" value="1"/>
</dbReference>
<keyword evidence="9 13" id="KW-0472">Membrane</keyword>
<dbReference type="InterPro" id="IPR001638">
    <property type="entry name" value="Solute-binding_3/MltF_N"/>
</dbReference>
<dbReference type="InterPro" id="IPR010065">
    <property type="entry name" value="AA_ABC_transptr_permease_3TM"/>
</dbReference>
<dbReference type="InterPro" id="IPR000515">
    <property type="entry name" value="MetI-like"/>
</dbReference>
<evidence type="ECO:0000256" key="3">
    <source>
        <dbReference type="ARBA" id="ARBA00010072"/>
    </source>
</evidence>
<feature type="transmembrane region" description="Helical" evidence="13">
    <location>
        <begin position="308"/>
        <end position="330"/>
    </location>
</feature>
<protein>
    <recommendedName>
        <fullName evidence="12">Glutamate/aspartate import permease protein GltK</fullName>
    </recommendedName>
</protein>
<evidence type="ECO:0000313" key="15">
    <source>
        <dbReference type="EMBL" id="KFE72156.1"/>
    </source>
</evidence>
<feature type="transmembrane region" description="Helical" evidence="13">
    <location>
        <begin position="342"/>
        <end position="365"/>
    </location>
</feature>
<evidence type="ECO:0000256" key="2">
    <source>
        <dbReference type="ARBA" id="ARBA00004429"/>
    </source>
</evidence>
<evidence type="ECO:0000256" key="13">
    <source>
        <dbReference type="RuleBase" id="RU363032"/>
    </source>
</evidence>
<dbReference type="FunFam" id="1.10.3720.10:FF:000006">
    <property type="entry name" value="Glutamate/aspartate ABC transporter, permease protein GltK"/>
    <property type="match status" value="1"/>
</dbReference>
<reference evidence="15 16" key="1">
    <citation type="submission" date="2014-04" db="EMBL/GenBank/DDBJ databases">
        <title>Genome assembly of Hyalangium minutum DSM 14724.</title>
        <authorList>
            <person name="Sharma G."/>
            <person name="Subramanian S."/>
        </authorList>
    </citation>
    <scope>NUCLEOTIDE SEQUENCE [LARGE SCALE GENOMIC DNA]</scope>
    <source>
        <strain evidence="15 16">DSM 14724</strain>
    </source>
</reference>
<keyword evidence="5" id="KW-1003">Cell membrane</keyword>
<dbReference type="CDD" id="cd06261">
    <property type="entry name" value="TM_PBP2"/>
    <property type="match status" value="1"/>
</dbReference>
<dbReference type="AlphaFoldDB" id="A0A085WWU3"/>
<dbReference type="GO" id="GO:0015276">
    <property type="term" value="F:ligand-gated monoatomic ion channel activity"/>
    <property type="evidence" value="ECO:0007669"/>
    <property type="project" value="InterPro"/>
</dbReference>
<dbReference type="PANTHER" id="PTHR30614">
    <property type="entry name" value="MEMBRANE COMPONENT OF AMINO ACID ABC TRANSPORTER"/>
    <property type="match status" value="1"/>
</dbReference>
<dbReference type="Proteomes" id="UP000028725">
    <property type="component" value="Unassembled WGS sequence"/>
</dbReference>
<comment type="function">
    <text evidence="1">Part of the binding-protein-dependent transport system for glutamine; probably responsible for the translocation of the substrate across the membrane.</text>
</comment>
<dbReference type="PROSITE" id="PS50928">
    <property type="entry name" value="ABC_TM1"/>
    <property type="match status" value="1"/>
</dbReference>
<evidence type="ECO:0000256" key="5">
    <source>
        <dbReference type="ARBA" id="ARBA00022475"/>
    </source>
</evidence>
<evidence type="ECO:0000256" key="11">
    <source>
        <dbReference type="ARBA" id="ARBA00062718"/>
    </source>
</evidence>
<comment type="caution">
    <text evidence="15">The sequence shown here is derived from an EMBL/GenBank/DDBJ whole genome shotgun (WGS) entry which is preliminary data.</text>
</comment>
<dbReference type="SMART" id="SM00079">
    <property type="entry name" value="PBPe"/>
    <property type="match status" value="1"/>
</dbReference>
<dbReference type="InterPro" id="IPR001320">
    <property type="entry name" value="Iontro_rcpt_C"/>
</dbReference>
<comment type="subcellular location">
    <subcellularLocation>
        <location evidence="2">Cell inner membrane</location>
        <topology evidence="2">Multi-pass membrane protein</topology>
    </subcellularLocation>
    <subcellularLocation>
        <location evidence="13">Cell membrane</location>
        <topology evidence="13">Multi-pass membrane protein</topology>
    </subcellularLocation>
</comment>
<comment type="similarity">
    <text evidence="3">Belongs to the binding-protein-dependent transport system permease family. HisMQ subfamily.</text>
</comment>
<evidence type="ECO:0000256" key="4">
    <source>
        <dbReference type="ARBA" id="ARBA00022448"/>
    </source>
</evidence>
<keyword evidence="7" id="KW-0029">Amino-acid transport</keyword>
<dbReference type="SMART" id="SM00062">
    <property type="entry name" value="PBPb"/>
    <property type="match status" value="1"/>
</dbReference>
<proteinExistence type="inferred from homology"/>
<evidence type="ECO:0000256" key="6">
    <source>
        <dbReference type="ARBA" id="ARBA00022692"/>
    </source>
</evidence>
<organism evidence="15 16">
    <name type="scientific">Hyalangium minutum</name>
    <dbReference type="NCBI Taxonomy" id="394096"/>
    <lineage>
        <taxon>Bacteria</taxon>
        <taxon>Pseudomonadati</taxon>
        <taxon>Myxococcota</taxon>
        <taxon>Myxococcia</taxon>
        <taxon>Myxococcales</taxon>
        <taxon>Cystobacterineae</taxon>
        <taxon>Archangiaceae</taxon>
        <taxon>Hyalangium</taxon>
    </lineage>
</organism>
<dbReference type="STRING" id="394096.DB31_0417"/>
<evidence type="ECO:0000256" key="9">
    <source>
        <dbReference type="ARBA" id="ARBA00023136"/>
    </source>
</evidence>
<dbReference type="InterPro" id="IPR043429">
    <property type="entry name" value="ArtM/GltK/GlnP/TcyL/YhdX-like"/>
</dbReference>
<dbReference type="Pfam" id="PF00528">
    <property type="entry name" value="BPD_transp_1"/>
    <property type="match status" value="1"/>
</dbReference>
<comment type="function">
    <text evidence="10">Part of the ABC transporter complex GltIJKL involved in glutamate and aspartate uptake. Probably responsible for the translocation of the substrate across the membrane.</text>
</comment>
<evidence type="ECO:0000256" key="10">
    <source>
        <dbReference type="ARBA" id="ARBA00060298"/>
    </source>
</evidence>
<dbReference type="Gene3D" id="3.40.190.10">
    <property type="entry name" value="Periplasmic binding protein-like II"/>
    <property type="match status" value="2"/>
</dbReference>
<dbReference type="GO" id="GO:0006865">
    <property type="term" value="P:amino acid transport"/>
    <property type="evidence" value="ECO:0007669"/>
    <property type="project" value="UniProtKB-KW"/>
</dbReference>
<dbReference type="EMBL" id="JMCB01000001">
    <property type="protein sequence ID" value="KFE72156.1"/>
    <property type="molecule type" value="Genomic_DNA"/>
</dbReference>
<keyword evidence="4 13" id="KW-0813">Transport</keyword>
<dbReference type="GO" id="GO:0043190">
    <property type="term" value="C:ATP-binding cassette (ABC) transporter complex"/>
    <property type="evidence" value="ECO:0007669"/>
    <property type="project" value="InterPro"/>
</dbReference>
<dbReference type="PANTHER" id="PTHR30614:SF20">
    <property type="entry name" value="GLUTAMINE TRANSPORT SYSTEM PERMEASE PROTEIN GLNP"/>
    <property type="match status" value="1"/>
</dbReference>
<name>A0A085WWU3_9BACT</name>
<evidence type="ECO:0000256" key="12">
    <source>
        <dbReference type="ARBA" id="ARBA00073645"/>
    </source>
</evidence>
<evidence type="ECO:0000259" key="14">
    <source>
        <dbReference type="PROSITE" id="PS50928"/>
    </source>
</evidence>
<keyword evidence="8 13" id="KW-1133">Transmembrane helix</keyword>
<comment type="subunit">
    <text evidence="11">The complex is composed of two ATP-binding proteins (GltL), two transmembrane proteins (GltJ and GltK) and a solute-binding protein (GltI).</text>
</comment>
<dbReference type="Pfam" id="PF00497">
    <property type="entry name" value="SBP_bac_3"/>
    <property type="match status" value="1"/>
</dbReference>
<gene>
    <name evidence="15" type="ORF">DB31_0417</name>
</gene>
<sequence>MDISPALSVSPRRWGLVVGWLLLVGLLLPGLATAEASNSPSGQPGASPGGALARIQTAGVLRVAIDATYPPMEFLEKGQPVGFDVDLAREIARRLGVTAEFVVMDWDGILAGLTSGRYDIILSSMNITPAREQQVDFVEYARMSQVFVTTRNRNIRTEEELAGQRVAVQTNTTSQRWVQQLQQRGVAVQAIRPFPGATECFAAVKSGQADVIVIDEPVGRFFARRDDTFVITGQALEPEPIGIAINKQDADLTAAIARAFEDIRNSGTLKRLSEHWFGGELGQAVKPQGFWVFSRETVLPRVLQGLGVTLQLTLGSGALGITLGLLLSLARISRRRPIRGVALAYITLFRGTPLLLQLLFIFFALPLMLGVRLGPMAAGLTALSLNAAAYIAEIFRAAIESIDKGQMEAARALGMSHELAMRRVILPQTFRRIIPPLVNELAALSKDTSLVMVIALPEMLYETKQLAGTYLRPEVYAWAAIGYLIIVVALSALAQRLERRLEARGT</sequence>
<dbReference type="Gene3D" id="1.10.3720.10">
    <property type="entry name" value="MetI-like"/>
    <property type="match status" value="1"/>
</dbReference>
<dbReference type="SUPFAM" id="SSF161098">
    <property type="entry name" value="MetI-like"/>
    <property type="match status" value="1"/>
</dbReference>
<dbReference type="SUPFAM" id="SSF53850">
    <property type="entry name" value="Periplasmic binding protein-like II"/>
    <property type="match status" value="1"/>
</dbReference>
<dbReference type="CDD" id="cd13530">
    <property type="entry name" value="PBP2_peptides_like"/>
    <property type="match status" value="1"/>
</dbReference>
<dbReference type="InterPro" id="IPR035906">
    <property type="entry name" value="MetI-like_sf"/>
</dbReference>
<evidence type="ECO:0000256" key="7">
    <source>
        <dbReference type="ARBA" id="ARBA00022970"/>
    </source>
</evidence>
<accession>A0A085WWU3</accession>
<evidence type="ECO:0000313" key="16">
    <source>
        <dbReference type="Proteomes" id="UP000028725"/>
    </source>
</evidence>